<keyword evidence="2" id="KW-0812">Transmembrane</keyword>
<dbReference type="Proteomes" id="UP000006281">
    <property type="component" value="Chromosome"/>
</dbReference>
<keyword evidence="5" id="KW-0031">Aminopeptidase</keyword>
<feature type="transmembrane region" description="Helical" evidence="2">
    <location>
        <begin position="462"/>
        <end position="480"/>
    </location>
</feature>
<dbReference type="EC" id="3.4.-.-" evidence="5"/>
<feature type="chain" id="PRO_5003837138" evidence="3">
    <location>
        <begin position="22"/>
        <end position="743"/>
    </location>
</feature>
<dbReference type="PANTHER" id="PTHR12147:SF26">
    <property type="entry name" value="PEPTIDASE M28 DOMAIN-CONTAINING PROTEIN"/>
    <property type="match status" value="1"/>
</dbReference>
<accession>K0K3M4</accession>
<dbReference type="HOGENOM" id="CLU_019249_1_0_11"/>
<dbReference type="GO" id="GO:0006508">
    <property type="term" value="P:proteolysis"/>
    <property type="evidence" value="ECO:0007669"/>
    <property type="project" value="InterPro"/>
</dbReference>
<feature type="transmembrane region" description="Helical" evidence="2">
    <location>
        <begin position="415"/>
        <end position="433"/>
    </location>
</feature>
<feature type="region of interest" description="Disordered" evidence="1">
    <location>
        <begin position="720"/>
        <end position="743"/>
    </location>
</feature>
<reference evidence="5 6" key="1">
    <citation type="journal article" date="2012" name="BMC Genomics">
        <title>Complete genome sequence of Saccharothrix espanaensis DSM 44229T and comparison to the other completely sequenced Pseudonocardiaceae.</title>
        <authorList>
            <person name="Strobel T."/>
            <person name="Al-Dilaimi A."/>
            <person name="Blom J."/>
            <person name="Gessner A."/>
            <person name="Kalinowski J."/>
            <person name="Luzhetska M."/>
            <person name="Puhler A."/>
            <person name="Szczepanowski R."/>
            <person name="Bechthold A."/>
            <person name="Ruckert C."/>
        </authorList>
    </citation>
    <scope>NUCLEOTIDE SEQUENCE [LARGE SCALE GENOMIC DNA]</scope>
    <source>
        <strain evidence="6">ATCC 51144 / DSM 44229 / JCM 9112 / NBRC 15066 / NRRL 15764</strain>
    </source>
</reference>
<evidence type="ECO:0000313" key="6">
    <source>
        <dbReference type="Proteomes" id="UP000006281"/>
    </source>
</evidence>
<protein>
    <submittedName>
        <fullName evidence="5">Aminopeptidase</fullName>
        <ecNumber evidence="5">3.4.-.-</ecNumber>
    </submittedName>
</protein>
<keyword evidence="5" id="KW-0378">Hydrolase</keyword>
<feature type="transmembrane region" description="Helical" evidence="2">
    <location>
        <begin position="314"/>
        <end position="335"/>
    </location>
</feature>
<dbReference type="BioCyc" id="SESP1179773:BN6_RS27310-MONOMER"/>
<keyword evidence="2" id="KW-1133">Transmembrane helix</keyword>
<dbReference type="AlphaFoldDB" id="K0K3M4"/>
<dbReference type="EMBL" id="HE804045">
    <property type="protein sequence ID" value="CCH32926.1"/>
    <property type="molecule type" value="Genomic_DNA"/>
</dbReference>
<keyword evidence="5" id="KW-0645">Protease</keyword>
<evidence type="ECO:0000256" key="3">
    <source>
        <dbReference type="SAM" id="SignalP"/>
    </source>
</evidence>
<feature type="signal peptide" evidence="3">
    <location>
        <begin position="1"/>
        <end position="21"/>
    </location>
</feature>
<evidence type="ECO:0000259" key="4">
    <source>
        <dbReference type="Pfam" id="PF04389"/>
    </source>
</evidence>
<evidence type="ECO:0000256" key="1">
    <source>
        <dbReference type="SAM" id="MobiDB-lite"/>
    </source>
</evidence>
<keyword evidence="6" id="KW-1185">Reference proteome</keyword>
<feature type="transmembrane region" description="Helical" evidence="2">
    <location>
        <begin position="439"/>
        <end position="455"/>
    </location>
</feature>
<keyword evidence="2" id="KW-0472">Membrane</keyword>
<feature type="transmembrane region" description="Helical" evidence="2">
    <location>
        <begin position="388"/>
        <end position="408"/>
    </location>
</feature>
<dbReference type="GO" id="GO:0004177">
    <property type="term" value="F:aminopeptidase activity"/>
    <property type="evidence" value="ECO:0007669"/>
    <property type="project" value="UniProtKB-KW"/>
</dbReference>
<gene>
    <name evidence="5" type="ordered locus">BN6_56670</name>
</gene>
<dbReference type="InterPro" id="IPR045175">
    <property type="entry name" value="M28_fam"/>
</dbReference>
<dbReference type="Gene3D" id="3.40.630.10">
    <property type="entry name" value="Zn peptidases"/>
    <property type="match status" value="1"/>
</dbReference>
<dbReference type="InterPro" id="IPR007484">
    <property type="entry name" value="Peptidase_M28"/>
</dbReference>
<dbReference type="GO" id="GO:0008235">
    <property type="term" value="F:metalloexopeptidase activity"/>
    <property type="evidence" value="ECO:0007669"/>
    <property type="project" value="InterPro"/>
</dbReference>
<keyword evidence="3" id="KW-0732">Signal</keyword>
<dbReference type="STRING" id="1179773.BN6_56670"/>
<feature type="transmembrane region" description="Helical" evidence="2">
    <location>
        <begin position="516"/>
        <end position="534"/>
    </location>
</feature>
<dbReference type="Pfam" id="PF04389">
    <property type="entry name" value="Peptidase_M28"/>
    <property type="match status" value="1"/>
</dbReference>
<sequence length="743" mass="75863">MRLRVLALLGLVLLAAVVVFAQRPPRPNATAGDTEFAAGRASTHLAHFADSPRPTGSPAASRTREYLRTALADLGLTATERTSVAARTFADRTHLLGSVTPLHAVLRGRESTGAVLLVAHYDSVPLGPGAADDGANVAAVLEVVRALRAGPGLRNDVHVLFTDAEEPGLLGARAFVDSGVPADAVVLNLEARGVSGPALMFQTSGPAGGLMPALRASGALTTSVSADIYRLLPNDSDLTVFDEAGVRGLNFAFIGGSAHYHTATDDIAHLDAGSVQDMGDAVLAAARVLGDADLAAADPGAAHYFSVLGLVVHYPAWSTLPLAALTALGLLGLCLRLRCGLAALRVGASLLLPVLAAGAAAFGLWWLLGVLRPEYALLPAGDPYQPGPHLAALAVLTAALLLVWRGLLRGAGEPALALGVLGVHAVLGLLLAVLLPGGAYLFTLPALVGLLAVALTGRPAAASLGAVPAVLVLLPVVLLLTPALGLAGAAGVLVPAALLATTALPLLRAAPPRRPVVLTALPLAVALVATGVLTEGYDEQRPKPVSLGYAVDGDRGSARWLGEGEPDPAFAALLPTPPAAVDELPNLTGRSLRTGPAQVAASVPAPVWEHLGDRQDGGLREYRVRLRTPGNAYAVAVYADVPSGELVEAVVDGRAVPGGRNRRFTTGPWGWGFGYTAPPAAGFDVVLRVRGGDAAPRLRAVSQTNGLPSDADAPALAPDRTQAAWPSPAGQSYASRTIELSHG</sequence>
<proteinExistence type="predicted"/>
<organism evidence="5 6">
    <name type="scientific">Saccharothrix espanaensis (strain ATCC 51144 / DSM 44229 / JCM 9112 / NBRC 15066 / NRRL 15764)</name>
    <dbReference type="NCBI Taxonomy" id="1179773"/>
    <lineage>
        <taxon>Bacteria</taxon>
        <taxon>Bacillati</taxon>
        <taxon>Actinomycetota</taxon>
        <taxon>Actinomycetes</taxon>
        <taxon>Pseudonocardiales</taxon>
        <taxon>Pseudonocardiaceae</taxon>
        <taxon>Saccharothrix</taxon>
    </lineage>
</organism>
<dbReference type="PATRIC" id="fig|1179773.3.peg.5707"/>
<name>K0K3M4_SACES</name>
<dbReference type="eggNOG" id="COG2234">
    <property type="taxonomic scope" value="Bacteria"/>
</dbReference>
<evidence type="ECO:0000256" key="2">
    <source>
        <dbReference type="SAM" id="Phobius"/>
    </source>
</evidence>
<dbReference type="KEGG" id="sesp:BN6_56670"/>
<dbReference type="RefSeq" id="WP_015103038.1">
    <property type="nucleotide sequence ID" value="NC_019673.1"/>
</dbReference>
<feature type="domain" description="Peptidase M28" evidence="4">
    <location>
        <begin position="103"/>
        <end position="285"/>
    </location>
</feature>
<feature type="transmembrane region" description="Helical" evidence="2">
    <location>
        <begin position="347"/>
        <end position="368"/>
    </location>
</feature>
<evidence type="ECO:0000313" key="5">
    <source>
        <dbReference type="EMBL" id="CCH32926.1"/>
    </source>
</evidence>
<dbReference type="PANTHER" id="PTHR12147">
    <property type="entry name" value="METALLOPEPTIDASE M28 FAMILY MEMBER"/>
    <property type="match status" value="1"/>
</dbReference>
<dbReference type="SUPFAM" id="SSF53187">
    <property type="entry name" value="Zn-dependent exopeptidases"/>
    <property type="match status" value="1"/>
</dbReference>
<feature type="transmembrane region" description="Helical" evidence="2">
    <location>
        <begin position="486"/>
        <end position="507"/>
    </location>
</feature>
<dbReference type="OrthoDB" id="9778250at2"/>